<feature type="compositionally biased region" description="Basic and acidic residues" evidence="1">
    <location>
        <begin position="12"/>
        <end position="21"/>
    </location>
</feature>
<feature type="region of interest" description="Disordered" evidence="1">
    <location>
        <begin position="1"/>
        <end position="45"/>
    </location>
</feature>
<gene>
    <name evidence="2" type="ORF">sscle_02g011770</name>
</gene>
<dbReference type="EMBL" id="CP017815">
    <property type="protein sequence ID" value="APA06407.1"/>
    <property type="molecule type" value="Genomic_DNA"/>
</dbReference>
<evidence type="ECO:0000313" key="3">
    <source>
        <dbReference type="Proteomes" id="UP000177798"/>
    </source>
</evidence>
<dbReference type="PANTHER" id="PTHR38790:SF4">
    <property type="entry name" value="2EXR DOMAIN-CONTAINING PROTEIN"/>
    <property type="match status" value="1"/>
</dbReference>
<evidence type="ECO:0000313" key="2">
    <source>
        <dbReference type="EMBL" id="APA06407.1"/>
    </source>
</evidence>
<feature type="compositionally biased region" description="Polar residues" evidence="1">
    <location>
        <begin position="1"/>
        <end position="10"/>
    </location>
</feature>
<feature type="compositionally biased region" description="Low complexity" evidence="1">
    <location>
        <begin position="26"/>
        <end position="36"/>
    </location>
</feature>
<protein>
    <recommendedName>
        <fullName evidence="4">F-box domain-containing protein</fullName>
    </recommendedName>
</protein>
<organism evidence="2 3">
    <name type="scientific">Sclerotinia sclerotiorum (strain ATCC 18683 / 1980 / Ss-1)</name>
    <name type="common">White mold</name>
    <name type="synonym">Whetzelinia sclerotiorum</name>
    <dbReference type="NCBI Taxonomy" id="665079"/>
    <lineage>
        <taxon>Eukaryota</taxon>
        <taxon>Fungi</taxon>
        <taxon>Dikarya</taxon>
        <taxon>Ascomycota</taxon>
        <taxon>Pezizomycotina</taxon>
        <taxon>Leotiomycetes</taxon>
        <taxon>Helotiales</taxon>
        <taxon>Sclerotiniaceae</taxon>
        <taxon>Sclerotinia</taxon>
    </lineage>
</organism>
<dbReference type="AlphaFoldDB" id="A0A1D9PUP7"/>
<dbReference type="OrthoDB" id="72726at2759"/>
<evidence type="ECO:0008006" key="4">
    <source>
        <dbReference type="Google" id="ProtNLM"/>
    </source>
</evidence>
<evidence type="ECO:0000256" key="1">
    <source>
        <dbReference type="SAM" id="MobiDB-lite"/>
    </source>
</evidence>
<reference evidence="3" key="1">
    <citation type="journal article" date="2017" name="Genome Biol. Evol.">
        <title>The complete genome sequence of the phytopathogenic fungus Sclerotinia sclerotiorum reveals insights into the genome architecture of broad host range pathogens.</title>
        <authorList>
            <person name="Derbyshire M."/>
            <person name="Denton-Giles M."/>
            <person name="Hegedus D."/>
            <person name="Seifbarghy S."/>
            <person name="Rollins J."/>
            <person name="van Kan J."/>
            <person name="Seidl M.F."/>
            <person name="Faino L."/>
            <person name="Mbengue M."/>
            <person name="Navaud O."/>
            <person name="Raffaele S."/>
            <person name="Hammond-Kosack K."/>
            <person name="Heard S."/>
            <person name="Oliver R."/>
        </authorList>
    </citation>
    <scope>NUCLEOTIDE SEQUENCE [LARGE SCALE GENOMIC DNA]</scope>
    <source>
        <strain evidence="3">ATCC 18683 / 1980 / Ss-1</strain>
    </source>
</reference>
<name>A0A1D9PUP7_SCLS1</name>
<sequence>MSDSGQNMNIRNFERRRDSRSRSPQRHQSQSYRSRSPVNNHRGTIASSSHFAEPALLRKLPRELRDMVYGHLFDSTRLTFGYRQINFQYRKVIPSRSALAILRVCQQLYVEAGELWLKRVLFDFEDTMTLMDKFSQLPMVSLKQIRNVRIRMMGDEPSPPDSINDEHQWRGLQVLEGLQLDRLTVVPSWGTKYNGCEDIKRFMVSSFPCKELFYFTPTSVFHETDQTTSAEASTLLTQRINDMANDLKSRGEFGTRLTMTILQSSKPDSHYTGTSFKDSAIEVLAETAILPDPAPTKMIACGKSLKPNVETLVIFKPAATTSTLPDASIEGVWKTVDDKKVRKTWRDDYRDEYIRGAQEQSPDMENITTGELFPWPYDMRKGYTIIDRYDNVDDIIWPGKNHDQAWEGVLDN</sequence>
<accession>A0A1D9PUP7</accession>
<dbReference type="VEuPathDB" id="FungiDB:sscle_02g011770"/>
<dbReference type="Proteomes" id="UP000177798">
    <property type="component" value="Chromosome 2"/>
</dbReference>
<proteinExistence type="predicted"/>
<dbReference type="PANTHER" id="PTHR38790">
    <property type="entry name" value="2EXR DOMAIN-CONTAINING PROTEIN-RELATED"/>
    <property type="match status" value="1"/>
</dbReference>